<reference evidence="2" key="1">
    <citation type="submission" date="2021-06" db="EMBL/GenBank/DDBJ databases">
        <authorList>
            <person name="Kallberg Y."/>
            <person name="Tangrot J."/>
            <person name="Rosling A."/>
        </authorList>
    </citation>
    <scope>NUCLEOTIDE SEQUENCE</scope>
    <source>
        <strain evidence="2">MA453B</strain>
    </source>
</reference>
<sequence length="53" mass="6257">RKEQSEKGMKGEKGGKNERAEVKEERKRSENLNSDCATMKLRDFRFRISVKLK</sequence>
<protein>
    <submittedName>
        <fullName evidence="2">8734_t:CDS:1</fullName>
    </submittedName>
</protein>
<dbReference type="EMBL" id="CAJVPY010070979">
    <property type="protein sequence ID" value="CAG8828179.1"/>
    <property type="molecule type" value="Genomic_DNA"/>
</dbReference>
<name>A0A9N9KGV8_9GLOM</name>
<dbReference type="AlphaFoldDB" id="A0A9N9KGV8"/>
<organism evidence="2 3">
    <name type="scientific">Dentiscutata erythropus</name>
    <dbReference type="NCBI Taxonomy" id="1348616"/>
    <lineage>
        <taxon>Eukaryota</taxon>
        <taxon>Fungi</taxon>
        <taxon>Fungi incertae sedis</taxon>
        <taxon>Mucoromycota</taxon>
        <taxon>Glomeromycotina</taxon>
        <taxon>Glomeromycetes</taxon>
        <taxon>Diversisporales</taxon>
        <taxon>Gigasporaceae</taxon>
        <taxon>Dentiscutata</taxon>
    </lineage>
</organism>
<gene>
    <name evidence="2" type="ORF">DERYTH_LOCUS28437</name>
</gene>
<feature type="non-terminal residue" evidence="2">
    <location>
        <position position="1"/>
    </location>
</feature>
<proteinExistence type="predicted"/>
<feature type="compositionally biased region" description="Basic and acidic residues" evidence="1">
    <location>
        <begin position="1"/>
        <end position="30"/>
    </location>
</feature>
<keyword evidence="3" id="KW-1185">Reference proteome</keyword>
<dbReference type="Proteomes" id="UP000789405">
    <property type="component" value="Unassembled WGS sequence"/>
</dbReference>
<accession>A0A9N9KGV8</accession>
<evidence type="ECO:0000313" key="3">
    <source>
        <dbReference type="Proteomes" id="UP000789405"/>
    </source>
</evidence>
<comment type="caution">
    <text evidence="2">The sequence shown here is derived from an EMBL/GenBank/DDBJ whole genome shotgun (WGS) entry which is preliminary data.</text>
</comment>
<evidence type="ECO:0000313" key="2">
    <source>
        <dbReference type="EMBL" id="CAG8828179.1"/>
    </source>
</evidence>
<feature type="non-terminal residue" evidence="2">
    <location>
        <position position="53"/>
    </location>
</feature>
<feature type="region of interest" description="Disordered" evidence="1">
    <location>
        <begin position="1"/>
        <end position="31"/>
    </location>
</feature>
<evidence type="ECO:0000256" key="1">
    <source>
        <dbReference type="SAM" id="MobiDB-lite"/>
    </source>
</evidence>